<feature type="transmembrane region" description="Helical" evidence="9">
    <location>
        <begin position="47"/>
        <end position="71"/>
    </location>
</feature>
<feature type="transmembrane region" description="Helical" evidence="9">
    <location>
        <begin position="245"/>
        <end position="265"/>
    </location>
</feature>
<keyword evidence="4" id="KW-0997">Cell inner membrane</keyword>
<evidence type="ECO:0000256" key="2">
    <source>
        <dbReference type="ARBA" id="ARBA00022448"/>
    </source>
</evidence>
<evidence type="ECO:0000313" key="10">
    <source>
        <dbReference type="EMBL" id="KAB7885297.1"/>
    </source>
</evidence>
<dbReference type="Proteomes" id="UP000472839">
    <property type="component" value="Unassembled WGS sequence"/>
</dbReference>
<dbReference type="Proteomes" id="UP000461010">
    <property type="component" value="Unassembled WGS sequence"/>
</dbReference>
<evidence type="ECO:0000256" key="9">
    <source>
        <dbReference type="SAM" id="Phobius"/>
    </source>
</evidence>
<keyword evidence="3" id="KW-1003">Cell membrane</keyword>
<organism evidence="10 13">
    <name type="scientific">Poseidonibacter ostreae</name>
    <dbReference type="NCBI Taxonomy" id="2654171"/>
    <lineage>
        <taxon>Bacteria</taxon>
        <taxon>Pseudomonadati</taxon>
        <taxon>Campylobacterota</taxon>
        <taxon>Epsilonproteobacteria</taxon>
        <taxon>Campylobacterales</taxon>
        <taxon>Arcobacteraceae</taxon>
        <taxon>Poseidonibacter</taxon>
    </lineage>
</organism>
<evidence type="ECO:0000256" key="4">
    <source>
        <dbReference type="ARBA" id="ARBA00022519"/>
    </source>
</evidence>
<feature type="transmembrane region" description="Helical" evidence="9">
    <location>
        <begin position="83"/>
        <end position="101"/>
    </location>
</feature>
<keyword evidence="7 9" id="KW-0472">Membrane</keyword>
<dbReference type="AlphaFoldDB" id="A0A6L4WPL5"/>
<reference evidence="12 13" key="1">
    <citation type="submission" date="2019-10" db="EMBL/GenBank/DDBJ databases">
        <title>Poseidonibacter ostreae sp. nov., isolated from the gut of the Ostrea denselamellosa.</title>
        <authorList>
            <person name="Choi A."/>
        </authorList>
    </citation>
    <scope>NUCLEOTIDE SEQUENCE [LARGE SCALE GENOMIC DNA]</scope>
    <source>
        <strain evidence="10 13">SJOD-M-33</strain>
        <strain evidence="11 12">SJOD-M-5</strain>
    </source>
</reference>
<comment type="subcellular location">
    <subcellularLocation>
        <location evidence="1">Cell inner membrane</location>
        <topology evidence="1">Multi-pass membrane protein</topology>
    </subcellularLocation>
</comment>
<evidence type="ECO:0000256" key="8">
    <source>
        <dbReference type="ARBA" id="ARBA00035655"/>
    </source>
</evidence>
<dbReference type="PANTHER" id="PTHR30574">
    <property type="entry name" value="INNER MEMBRANE PROTEIN YEDE"/>
    <property type="match status" value="1"/>
</dbReference>
<comment type="similarity">
    <text evidence="8">Belongs to the TsuA/YedE (TC 9.B.102) family.</text>
</comment>
<comment type="caution">
    <text evidence="10">The sequence shown here is derived from an EMBL/GenBank/DDBJ whole genome shotgun (WGS) entry which is preliminary data.</text>
</comment>
<feature type="transmembrane region" description="Helical" evidence="9">
    <location>
        <begin position="286"/>
        <end position="308"/>
    </location>
</feature>
<feature type="transmembrane region" description="Helical" evidence="9">
    <location>
        <begin position="6"/>
        <end position="26"/>
    </location>
</feature>
<evidence type="ECO:0000256" key="6">
    <source>
        <dbReference type="ARBA" id="ARBA00022989"/>
    </source>
</evidence>
<evidence type="ECO:0000313" key="12">
    <source>
        <dbReference type="Proteomes" id="UP000461010"/>
    </source>
</evidence>
<feature type="transmembrane region" description="Helical" evidence="9">
    <location>
        <begin position="162"/>
        <end position="181"/>
    </location>
</feature>
<gene>
    <name evidence="11" type="ORF">GBG18_06015</name>
    <name evidence="10" type="ORF">GBG19_14350</name>
</gene>
<dbReference type="GO" id="GO:0005886">
    <property type="term" value="C:plasma membrane"/>
    <property type="evidence" value="ECO:0007669"/>
    <property type="project" value="UniProtKB-SubCell"/>
</dbReference>
<accession>A0A6L4WPL5</accession>
<protein>
    <submittedName>
        <fullName evidence="10">YeeE/YedE family protein</fullName>
    </submittedName>
</protein>
<dbReference type="RefSeq" id="WP_152189328.1">
    <property type="nucleotide sequence ID" value="NZ_WFKI01000046.1"/>
</dbReference>
<dbReference type="EMBL" id="WFKK01000060">
    <property type="protein sequence ID" value="KAB7885297.1"/>
    <property type="molecule type" value="Genomic_DNA"/>
</dbReference>
<evidence type="ECO:0000313" key="11">
    <source>
        <dbReference type="EMBL" id="KAB7891731.1"/>
    </source>
</evidence>
<evidence type="ECO:0000256" key="5">
    <source>
        <dbReference type="ARBA" id="ARBA00022692"/>
    </source>
</evidence>
<evidence type="ECO:0000256" key="3">
    <source>
        <dbReference type="ARBA" id="ARBA00022475"/>
    </source>
</evidence>
<keyword evidence="2" id="KW-0813">Transport</keyword>
<feature type="transmembrane region" description="Helical" evidence="9">
    <location>
        <begin position="314"/>
        <end position="336"/>
    </location>
</feature>
<evidence type="ECO:0000313" key="13">
    <source>
        <dbReference type="Proteomes" id="UP000472839"/>
    </source>
</evidence>
<evidence type="ECO:0000256" key="7">
    <source>
        <dbReference type="ARBA" id="ARBA00023136"/>
    </source>
</evidence>
<keyword evidence="12" id="KW-1185">Reference proteome</keyword>
<feature type="transmembrane region" description="Helical" evidence="9">
    <location>
        <begin position="188"/>
        <end position="206"/>
    </location>
</feature>
<keyword evidence="6 9" id="KW-1133">Transmembrane helix</keyword>
<dbReference type="PANTHER" id="PTHR30574:SF1">
    <property type="entry name" value="SULPHUR TRANSPORT DOMAIN-CONTAINING PROTEIN"/>
    <property type="match status" value="1"/>
</dbReference>
<name>A0A6L4WPL5_9BACT</name>
<proteinExistence type="inferred from homology"/>
<keyword evidence="5 9" id="KW-0812">Transmembrane</keyword>
<evidence type="ECO:0000256" key="1">
    <source>
        <dbReference type="ARBA" id="ARBA00004429"/>
    </source>
</evidence>
<dbReference type="InterPro" id="IPR007272">
    <property type="entry name" value="Sulf_transp_TsuA/YedE"/>
</dbReference>
<dbReference type="Pfam" id="PF04143">
    <property type="entry name" value="Sulf_transp"/>
    <property type="match status" value="1"/>
</dbReference>
<feature type="transmembrane region" description="Helical" evidence="9">
    <location>
        <begin position="121"/>
        <end position="142"/>
    </location>
</feature>
<sequence>MFELEIFETVNILGLVLGTIFGMVAQKQQFCFSGSIKDYILTKSTKRGASVIMAMIVAIIATAIMSSIFELDLSESKYYKENINYFVIIAGGILFGIGMMLADGCGNRQLIKFAQGDNNSLITIIFIGIFAYATTKGLLYGVMSPIINNETLIQLSSYIPNITMNIYLVLAVLVAILLFIIKKVKRIFTLWDGVVVGILISLAWYISGVVGAESMEREIALDGITFVYPTAKTVELFMYYEVNEFSFPIALVCGVLLGTFIMSFINKKYSFGCTAAQNINRTKYNMIGGALMGTGGVLSIGCTVGQGLTGLSTLAFASALAIISIMVSGTITALILNRKNKLPMCFIFEWEDNPTDYQI</sequence>
<dbReference type="EMBL" id="WFKJ01000013">
    <property type="protein sequence ID" value="KAB7891731.1"/>
    <property type="molecule type" value="Genomic_DNA"/>
</dbReference>